<protein>
    <submittedName>
        <fullName evidence="2">PIN domain-containing protein</fullName>
    </submittedName>
</protein>
<dbReference type="InterPro" id="IPR029060">
    <property type="entry name" value="PIN-like_dom_sf"/>
</dbReference>
<sequence length="139" mass="15030">MRRVLFDSDVLLDILMSRQPFVIASARALSWATVPENEGFVAGHAITNIFYILRRKVGRDEAIDLITSILQILRVASVTETVIDTALKSSMADFEDAVTSAAAESSGAEAIVTRNGADYVKSPIPALSPDEFLGMQQAT</sequence>
<name>A0AAT9JTS9_SYNEL</name>
<accession>A0AAT9JTS9</accession>
<dbReference type="AlphaFoldDB" id="A0AAT9JTS9"/>
<dbReference type="SUPFAM" id="SSF88723">
    <property type="entry name" value="PIN domain-like"/>
    <property type="match status" value="1"/>
</dbReference>
<gene>
    <name evidence="2" type="ORF">EKO22_01535</name>
</gene>
<dbReference type="InterPro" id="IPR002716">
    <property type="entry name" value="PIN_dom"/>
</dbReference>
<evidence type="ECO:0000259" key="1">
    <source>
        <dbReference type="Pfam" id="PF13470"/>
    </source>
</evidence>
<dbReference type="Gene3D" id="3.40.50.1010">
    <property type="entry name" value="5'-nuclease"/>
    <property type="match status" value="1"/>
</dbReference>
<proteinExistence type="predicted"/>
<dbReference type="RefSeq" id="WP_208677513.1">
    <property type="nucleotide sequence ID" value="NZ_CP034671.2"/>
</dbReference>
<dbReference type="Pfam" id="PF13470">
    <property type="entry name" value="PIN_3"/>
    <property type="match status" value="1"/>
</dbReference>
<dbReference type="EMBL" id="CP034671">
    <property type="protein sequence ID" value="QFZ91242.2"/>
    <property type="molecule type" value="Genomic_DNA"/>
</dbReference>
<reference evidence="2" key="1">
    <citation type="submission" date="2024-01" db="EMBL/GenBank/DDBJ databases">
        <title>Synechococcus elongatus PCC 11802, a close yet different native of Synechococcus elongatus PCC 11801.</title>
        <authorList>
            <person name="Jaiswal D."/>
            <person name="Sengupta A."/>
            <person name="Sengupta S."/>
            <person name="Pakrasi H.B."/>
            <person name="Wangikar P."/>
        </authorList>
    </citation>
    <scope>NUCLEOTIDE SEQUENCE</scope>
    <source>
        <strain evidence="2">PCC 11802</strain>
    </source>
</reference>
<feature type="domain" description="PIN" evidence="1">
    <location>
        <begin position="3"/>
        <end position="115"/>
    </location>
</feature>
<organism evidence="2">
    <name type="scientific">Synechococcus elongatus PCC 11802</name>
    <dbReference type="NCBI Taxonomy" id="2283154"/>
    <lineage>
        <taxon>Bacteria</taxon>
        <taxon>Bacillati</taxon>
        <taxon>Cyanobacteriota</taxon>
        <taxon>Cyanophyceae</taxon>
        <taxon>Synechococcales</taxon>
        <taxon>Synechococcaceae</taxon>
        <taxon>Synechococcus</taxon>
    </lineage>
</organism>
<evidence type="ECO:0000313" key="2">
    <source>
        <dbReference type="EMBL" id="QFZ91242.2"/>
    </source>
</evidence>